<dbReference type="SUPFAM" id="SSF49899">
    <property type="entry name" value="Concanavalin A-like lectins/glucanases"/>
    <property type="match status" value="1"/>
</dbReference>
<dbReference type="AlphaFoldDB" id="A0A6G0XPL0"/>
<dbReference type="PROSITE" id="PS50188">
    <property type="entry name" value="B302_SPRY"/>
    <property type="match status" value="1"/>
</dbReference>
<gene>
    <name evidence="3" type="ORF">Ae201684_002677</name>
</gene>
<accession>A0A6G0XPL0</accession>
<dbReference type="InterPro" id="IPR003877">
    <property type="entry name" value="SPRY_dom"/>
</dbReference>
<dbReference type="InterPro" id="IPR043136">
    <property type="entry name" value="B30.2/SPRY_sf"/>
</dbReference>
<dbReference type="InterPro" id="IPR013320">
    <property type="entry name" value="ConA-like_dom_sf"/>
</dbReference>
<organism evidence="3 4">
    <name type="scientific">Aphanomyces euteiches</name>
    <dbReference type="NCBI Taxonomy" id="100861"/>
    <lineage>
        <taxon>Eukaryota</taxon>
        <taxon>Sar</taxon>
        <taxon>Stramenopiles</taxon>
        <taxon>Oomycota</taxon>
        <taxon>Saprolegniomycetes</taxon>
        <taxon>Saprolegniales</taxon>
        <taxon>Verrucalvaceae</taxon>
        <taxon>Aphanomyces</taxon>
    </lineage>
</organism>
<dbReference type="Pfam" id="PF00622">
    <property type="entry name" value="SPRY"/>
    <property type="match status" value="1"/>
</dbReference>
<feature type="region of interest" description="Disordered" evidence="1">
    <location>
        <begin position="211"/>
        <end position="244"/>
    </location>
</feature>
<dbReference type="Gene3D" id="2.60.120.920">
    <property type="match status" value="1"/>
</dbReference>
<dbReference type="InterPro" id="IPR001870">
    <property type="entry name" value="B30.2/SPRY"/>
</dbReference>
<dbReference type="VEuPathDB" id="FungiDB:AeMF1_009401"/>
<reference evidence="3 4" key="1">
    <citation type="submission" date="2019-07" db="EMBL/GenBank/DDBJ databases">
        <title>Genomics analysis of Aphanomyces spp. identifies a new class of oomycete effector associated with host adaptation.</title>
        <authorList>
            <person name="Gaulin E."/>
        </authorList>
    </citation>
    <scope>NUCLEOTIDE SEQUENCE [LARGE SCALE GENOMIC DNA]</scope>
    <source>
        <strain evidence="3 4">ATCC 201684</strain>
    </source>
</reference>
<protein>
    <recommendedName>
        <fullName evidence="2">B30.2/SPRY domain-containing protein</fullName>
    </recommendedName>
</protein>
<dbReference type="InterPro" id="IPR050672">
    <property type="entry name" value="FBXO45-Fsn/SPSB_families"/>
</dbReference>
<dbReference type="PANTHER" id="PTHR12245">
    <property type="entry name" value="SPRY DOMAIN CONTAINING SOCS BOX PROTEIN"/>
    <property type="match status" value="1"/>
</dbReference>
<dbReference type="EMBL" id="VJMJ01000029">
    <property type="protein sequence ID" value="KAF0742273.1"/>
    <property type="molecule type" value="Genomic_DNA"/>
</dbReference>
<feature type="compositionally biased region" description="Low complexity" evidence="1">
    <location>
        <begin position="77"/>
        <end position="86"/>
    </location>
</feature>
<dbReference type="Proteomes" id="UP000481153">
    <property type="component" value="Unassembled WGS sequence"/>
</dbReference>
<name>A0A6G0XPL0_9STRA</name>
<evidence type="ECO:0000259" key="2">
    <source>
        <dbReference type="PROSITE" id="PS50188"/>
    </source>
</evidence>
<keyword evidence="4" id="KW-1185">Reference proteome</keyword>
<feature type="region of interest" description="Disordered" evidence="1">
    <location>
        <begin position="1"/>
        <end position="92"/>
    </location>
</feature>
<evidence type="ECO:0000256" key="1">
    <source>
        <dbReference type="SAM" id="MobiDB-lite"/>
    </source>
</evidence>
<evidence type="ECO:0000313" key="3">
    <source>
        <dbReference type="EMBL" id="KAF0742273.1"/>
    </source>
</evidence>
<sequence length="427" mass="48291">MIVSPDIDPEADDRSDETHDPELDDENAVVQELDSLLYRASTEASPAKSFTSSSSSTHDEVPLDEFQTTEPYKESLTTAEPAPTAEAQEEPQRIALLSWRRPVLDDNDENVERVWHRVDMTHKSDTSPSDTEGFRDGTIDDVETIVYELQNECERSQHQVRTLYTRLHNGLPLDAADFLKDQLYALAQQSERLEHHSRSLRRILTLQENSKAEEHTVIPKKRGRPKSEPNRAPKRGKAPPLEEKPLEEVLAEISGEVVEPPIQQRLFWDPERVGQYASVSNNGMTMKTRGPAWNVAMGNITVDCFAVKIGFPKTKYRNAIAIGFIKEPSFWEVQHESSAVFVFNYSGWYMNVRKGSLCSLQGHDDAPFVHPLKHGDILTVILDKTSKTISFLQNDTHLGVAFKDIEDEALFPAIISYDANVEMTFVT</sequence>
<feature type="domain" description="B30.2/SPRY" evidence="2">
    <location>
        <begin position="245"/>
        <end position="427"/>
    </location>
</feature>
<comment type="caution">
    <text evidence="3">The sequence shown here is derived from an EMBL/GenBank/DDBJ whole genome shotgun (WGS) entry which is preliminary data.</text>
</comment>
<evidence type="ECO:0000313" key="4">
    <source>
        <dbReference type="Proteomes" id="UP000481153"/>
    </source>
</evidence>
<dbReference type="PANTHER" id="PTHR12245:SF5">
    <property type="entry name" value="SPRY DOMAIN-CONTAINING SOCS BOX PROTEIN 3"/>
    <property type="match status" value="1"/>
</dbReference>
<proteinExistence type="predicted"/>